<accession>A0A8S2T0P9</accession>
<evidence type="ECO:0000313" key="2">
    <source>
        <dbReference type="EMBL" id="CAF1461890.1"/>
    </source>
</evidence>
<evidence type="ECO:0000313" key="4">
    <source>
        <dbReference type="Proteomes" id="UP000682733"/>
    </source>
</evidence>
<organism evidence="3 4">
    <name type="scientific">Didymodactylos carnosus</name>
    <dbReference type="NCBI Taxonomy" id="1234261"/>
    <lineage>
        <taxon>Eukaryota</taxon>
        <taxon>Metazoa</taxon>
        <taxon>Spiralia</taxon>
        <taxon>Gnathifera</taxon>
        <taxon>Rotifera</taxon>
        <taxon>Eurotatoria</taxon>
        <taxon>Bdelloidea</taxon>
        <taxon>Philodinida</taxon>
        <taxon>Philodinidae</taxon>
        <taxon>Didymodactylos</taxon>
    </lineage>
</organism>
<protein>
    <submittedName>
        <fullName evidence="3">Uncharacterized protein</fullName>
    </submittedName>
</protein>
<name>A0A8S2T0P9_9BILA</name>
<evidence type="ECO:0000256" key="1">
    <source>
        <dbReference type="SAM" id="MobiDB-lite"/>
    </source>
</evidence>
<dbReference type="Proteomes" id="UP000682733">
    <property type="component" value="Unassembled WGS sequence"/>
</dbReference>
<dbReference type="EMBL" id="CAJNOK010030596">
    <property type="protein sequence ID" value="CAF1461890.1"/>
    <property type="molecule type" value="Genomic_DNA"/>
</dbReference>
<dbReference type="AlphaFoldDB" id="A0A8S2T0P9"/>
<evidence type="ECO:0000313" key="3">
    <source>
        <dbReference type="EMBL" id="CAF4255029.1"/>
    </source>
</evidence>
<proteinExistence type="predicted"/>
<reference evidence="3" key="1">
    <citation type="submission" date="2021-02" db="EMBL/GenBank/DDBJ databases">
        <authorList>
            <person name="Nowell W R."/>
        </authorList>
    </citation>
    <scope>NUCLEOTIDE SEQUENCE</scope>
</reference>
<dbReference type="EMBL" id="CAJOBA010052459">
    <property type="protein sequence ID" value="CAF4255029.1"/>
    <property type="molecule type" value="Genomic_DNA"/>
</dbReference>
<sequence>FQHRMTFLDEEWYEEDNETEQENDEDESDVSSESVISRVRFRTSVVR</sequence>
<feature type="region of interest" description="Disordered" evidence="1">
    <location>
        <begin position="1"/>
        <end position="34"/>
    </location>
</feature>
<gene>
    <name evidence="2" type="ORF">OVA965_LOCUS35276</name>
    <name evidence="3" type="ORF">TMI583_LOCUS36237</name>
</gene>
<comment type="caution">
    <text evidence="3">The sequence shown here is derived from an EMBL/GenBank/DDBJ whole genome shotgun (WGS) entry which is preliminary data.</text>
</comment>
<feature type="compositionally biased region" description="Acidic residues" evidence="1">
    <location>
        <begin position="8"/>
        <end position="30"/>
    </location>
</feature>
<feature type="non-terminal residue" evidence="3">
    <location>
        <position position="1"/>
    </location>
</feature>
<dbReference type="Proteomes" id="UP000677228">
    <property type="component" value="Unassembled WGS sequence"/>
</dbReference>